<keyword evidence="4" id="KW-1185">Reference proteome</keyword>
<keyword evidence="3" id="KW-0328">Glycosyltransferase</keyword>
<dbReference type="EMBL" id="JBBKYA010000002">
    <property type="protein sequence ID" value="MFD3275459.1"/>
    <property type="molecule type" value="Genomic_DNA"/>
</dbReference>
<dbReference type="RefSeq" id="WP_377975415.1">
    <property type="nucleotide sequence ID" value="NZ_JBBKYA010000002.1"/>
</dbReference>
<protein>
    <submittedName>
        <fullName evidence="3">Glycosyltransferase</fullName>
        <ecNumber evidence="3">2.4.-.-</ecNumber>
    </submittedName>
</protein>
<sequence>MKEIKVLHVLPTHKIGGVELAALSSLNYLDDFFDFKLAYIFNYETQNSLFGRIKGVLNAIKSIFIKTPDILITSLWLSVLVGLPLKLIFKEKITWVHFVHNTKFFHFLDHFFNKIGSVKCDYVFADSQSTKDFLVKYSSKPSFVISYLLSNGGFSKTAKSISLEEVSFIYIGRIAKQKNLELAFRVISGLKKEGYSVSFDIFGPIEMNMDELQMKINELDIHNNVSFKGIVAPNEINDLMKNYNFYLQTSAVEGMAMSVVQAMQNGLVCLVTPCGEIANYSQDMISAIHLHQGTENGINDFIAKIKLAIGDPVLYDKLSQSAFQSFSDKLSYQESMRNTIESILNQKK</sequence>
<comment type="caution">
    <text evidence="3">The sequence shown here is derived from an EMBL/GenBank/DDBJ whole genome shotgun (WGS) entry which is preliminary data.</text>
</comment>
<accession>A0ABW6CX20</accession>
<dbReference type="Proteomes" id="UP001598114">
    <property type="component" value="Unassembled WGS sequence"/>
</dbReference>
<reference evidence="3 4" key="1">
    <citation type="submission" date="2024-03" db="EMBL/GenBank/DDBJ databases">
        <title>Aquirufa genome sequencing.</title>
        <authorList>
            <person name="Pitt A."/>
            <person name="Hahn M.W."/>
        </authorList>
    </citation>
    <scope>NUCLEOTIDE SEQUENCE [LARGE SCALE GENOMIC DNA]</scope>
    <source>
        <strain evidence="3 4">PLAD-142S6K</strain>
    </source>
</reference>
<organism evidence="3 4">
    <name type="scientific">Aquirufa echingensis</name>
    <dbReference type="NCBI Taxonomy" id="3096516"/>
    <lineage>
        <taxon>Bacteria</taxon>
        <taxon>Pseudomonadati</taxon>
        <taxon>Bacteroidota</taxon>
        <taxon>Cytophagia</taxon>
        <taxon>Cytophagales</taxon>
        <taxon>Flectobacillaceae</taxon>
        <taxon>Aquirufa</taxon>
    </lineage>
</organism>
<evidence type="ECO:0000313" key="4">
    <source>
        <dbReference type="Proteomes" id="UP001598114"/>
    </source>
</evidence>
<name>A0ABW6CX20_9BACT</name>
<dbReference type="CDD" id="cd03801">
    <property type="entry name" value="GT4_PimA-like"/>
    <property type="match status" value="1"/>
</dbReference>
<gene>
    <name evidence="3" type="ORF">SKC38_04365</name>
</gene>
<feature type="domain" description="Glycosyl transferase family 1" evidence="2">
    <location>
        <begin position="162"/>
        <end position="322"/>
    </location>
</feature>
<dbReference type="Pfam" id="PF00534">
    <property type="entry name" value="Glycos_transf_1"/>
    <property type="match status" value="1"/>
</dbReference>
<dbReference type="EC" id="2.4.-.-" evidence="3"/>
<proteinExistence type="predicted"/>
<dbReference type="SUPFAM" id="SSF53756">
    <property type="entry name" value="UDP-Glycosyltransferase/glycogen phosphorylase"/>
    <property type="match status" value="1"/>
</dbReference>
<dbReference type="GO" id="GO:0016757">
    <property type="term" value="F:glycosyltransferase activity"/>
    <property type="evidence" value="ECO:0007669"/>
    <property type="project" value="UniProtKB-KW"/>
</dbReference>
<dbReference type="PANTHER" id="PTHR46401">
    <property type="entry name" value="GLYCOSYLTRANSFERASE WBBK-RELATED"/>
    <property type="match status" value="1"/>
</dbReference>
<evidence type="ECO:0000256" key="1">
    <source>
        <dbReference type="ARBA" id="ARBA00022679"/>
    </source>
</evidence>
<dbReference type="PANTHER" id="PTHR46401:SF2">
    <property type="entry name" value="GLYCOSYLTRANSFERASE WBBK-RELATED"/>
    <property type="match status" value="1"/>
</dbReference>
<evidence type="ECO:0000313" key="3">
    <source>
        <dbReference type="EMBL" id="MFD3275459.1"/>
    </source>
</evidence>
<dbReference type="InterPro" id="IPR001296">
    <property type="entry name" value="Glyco_trans_1"/>
</dbReference>
<keyword evidence="1 3" id="KW-0808">Transferase</keyword>
<evidence type="ECO:0000259" key="2">
    <source>
        <dbReference type="Pfam" id="PF00534"/>
    </source>
</evidence>
<dbReference type="Gene3D" id="3.40.50.2000">
    <property type="entry name" value="Glycogen Phosphorylase B"/>
    <property type="match status" value="2"/>
</dbReference>